<feature type="region of interest" description="Disordered" evidence="1">
    <location>
        <begin position="1"/>
        <end position="38"/>
    </location>
</feature>
<evidence type="ECO:0000313" key="3">
    <source>
        <dbReference type="Proteomes" id="UP001608902"/>
    </source>
</evidence>
<feature type="region of interest" description="Disordered" evidence="1">
    <location>
        <begin position="97"/>
        <end position="209"/>
    </location>
</feature>
<organism evidence="2 3">
    <name type="scientific">Gnathostoma spinigerum</name>
    <dbReference type="NCBI Taxonomy" id="75299"/>
    <lineage>
        <taxon>Eukaryota</taxon>
        <taxon>Metazoa</taxon>
        <taxon>Ecdysozoa</taxon>
        <taxon>Nematoda</taxon>
        <taxon>Chromadorea</taxon>
        <taxon>Rhabditida</taxon>
        <taxon>Spirurina</taxon>
        <taxon>Gnathostomatomorpha</taxon>
        <taxon>Gnathostomatoidea</taxon>
        <taxon>Gnathostomatidae</taxon>
        <taxon>Gnathostoma</taxon>
    </lineage>
</organism>
<dbReference type="EMBL" id="JBGFUD010004390">
    <property type="protein sequence ID" value="MFH4979591.1"/>
    <property type="molecule type" value="Genomic_DNA"/>
</dbReference>
<protein>
    <submittedName>
        <fullName evidence="2">Uncharacterized protein</fullName>
    </submittedName>
</protein>
<dbReference type="AlphaFoldDB" id="A0ABD6EK34"/>
<name>A0ABD6EK34_9BILA</name>
<reference evidence="2 3" key="1">
    <citation type="submission" date="2024-08" db="EMBL/GenBank/DDBJ databases">
        <title>Gnathostoma spinigerum genome.</title>
        <authorList>
            <person name="Gonzalez-Bertolin B."/>
            <person name="Monzon S."/>
            <person name="Zaballos A."/>
            <person name="Jimenez P."/>
            <person name="Dekumyoy P."/>
            <person name="Varona S."/>
            <person name="Cuesta I."/>
            <person name="Sumanam S."/>
            <person name="Adisakwattana P."/>
            <person name="Gasser R.B."/>
            <person name="Hernandez-Gonzalez A."/>
            <person name="Young N.D."/>
            <person name="Perteguer M.J."/>
        </authorList>
    </citation>
    <scope>NUCLEOTIDE SEQUENCE [LARGE SCALE GENOMIC DNA]</scope>
    <source>
        <strain evidence="2">AL3</strain>
        <tissue evidence="2">Liver</tissue>
    </source>
</reference>
<dbReference type="Proteomes" id="UP001608902">
    <property type="component" value="Unassembled WGS sequence"/>
</dbReference>
<feature type="compositionally biased region" description="Basic and acidic residues" evidence="1">
    <location>
        <begin position="1"/>
        <end position="20"/>
    </location>
</feature>
<keyword evidence="3" id="KW-1185">Reference proteome</keyword>
<evidence type="ECO:0000256" key="1">
    <source>
        <dbReference type="SAM" id="MobiDB-lite"/>
    </source>
</evidence>
<feature type="compositionally biased region" description="Polar residues" evidence="1">
    <location>
        <begin position="21"/>
        <end position="38"/>
    </location>
</feature>
<proteinExistence type="predicted"/>
<feature type="compositionally biased region" description="Polar residues" evidence="1">
    <location>
        <begin position="166"/>
        <end position="177"/>
    </location>
</feature>
<sequence length="215" mass="23602">MSGRKKNDSSNQKTKSETNMRLRSNKTTPSGGENAYCSQDQARINSIVNELEAMKLSSNKSISLKDDSIHVNNHSKVESTKNREEIIAERKAKAAEAKARKAMSKKIAQEKKQEQKDLAMVGQKASAIKQQKACDTTEAHGRAKQQFNESPATQNTPETASHVGSAISNGQQISVDSTSDDILLKSAMKKGSSAPETTPFRRVHFGMPPDFWVPL</sequence>
<gene>
    <name evidence="2" type="ORF">AB6A40_006300</name>
</gene>
<feature type="compositionally biased region" description="Basic and acidic residues" evidence="1">
    <location>
        <begin position="107"/>
        <end position="117"/>
    </location>
</feature>
<feature type="compositionally biased region" description="Polar residues" evidence="1">
    <location>
        <begin position="145"/>
        <end position="159"/>
    </location>
</feature>
<evidence type="ECO:0000313" key="2">
    <source>
        <dbReference type="EMBL" id="MFH4979591.1"/>
    </source>
</evidence>
<accession>A0ABD6EK34</accession>
<comment type="caution">
    <text evidence="2">The sequence shown here is derived from an EMBL/GenBank/DDBJ whole genome shotgun (WGS) entry which is preliminary data.</text>
</comment>